<dbReference type="Gene3D" id="3.40.190.10">
    <property type="entry name" value="Periplasmic binding protein-like II"/>
    <property type="match status" value="1"/>
</dbReference>
<proteinExistence type="inferred from homology"/>
<dbReference type="AlphaFoldDB" id="A0A1F5AG84"/>
<accession>A0A1F5AG84</accession>
<evidence type="ECO:0000256" key="1">
    <source>
        <dbReference type="ARBA" id="ARBA00005695"/>
    </source>
</evidence>
<dbReference type="Pfam" id="PF00496">
    <property type="entry name" value="SBP_bac_5"/>
    <property type="match status" value="1"/>
</dbReference>
<evidence type="ECO:0000256" key="2">
    <source>
        <dbReference type="ARBA" id="ARBA00022729"/>
    </source>
</evidence>
<dbReference type="EMBL" id="MEYH01000021">
    <property type="protein sequence ID" value="OGD16974.1"/>
    <property type="molecule type" value="Genomic_DNA"/>
</dbReference>
<comment type="caution">
    <text evidence="4">The sequence shown here is derived from an EMBL/GenBank/DDBJ whole genome shotgun (WGS) entry which is preliminary data.</text>
</comment>
<evidence type="ECO:0000313" key="4">
    <source>
        <dbReference type="EMBL" id="OGD16974.1"/>
    </source>
</evidence>
<dbReference type="InterPro" id="IPR039424">
    <property type="entry name" value="SBP_5"/>
</dbReference>
<dbReference type="PIRSF" id="PIRSF002741">
    <property type="entry name" value="MppA"/>
    <property type="match status" value="1"/>
</dbReference>
<dbReference type="GO" id="GO:0015833">
    <property type="term" value="P:peptide transport"/>
    <property type="evidence" value="ECO:0007669"/>
    <property type="project" value="TreeGrafter"/>
</dbReference>
<dbReference type="InterPro" id="IPR000914">
    <property type="entry name" value="SBP_5_dom"/>
</dbReference>
<dbReference type="Gene3D" id="3.90.76.10">
    <property type="entry name" value="Dipeptide-binding Protein, Domain 1"/>
    <property type="match status" value="1"/>
</dbReference>
<name>A0A1F5AG84_9BACT</name>
<protein>
    <recommendedName>
        <fullName evidence="3">Solute-binding protein family 5 domain-containing protein</fullName>
    </recommendedName>
</protein>
<dbReference type="InterPro" id="IPR030678">
    <property type="entry name" value="Peptide/Ni-bd"/>
</dbReference>
<reference evidence="4 5" key="1">
    <citation type="journal article" date="2016" name="Nat. Commun.">
        <title>Thousands of microbial genomes shed light on interconnected biogeochemical processes in an aquifer system.</title>
        <authorList>
            <person name="Anantharaman K."/>
            <person name="Brown C.T."/>
            <person name="Hug L.A."/>
            <person name="Sharon I."/>
            <person name="Castelle C.J."/>
            <person name="Probst A.J."/>
            <person name="Thomas B.C."/>
            <person name="Singh A."/>
            <person name="Wilkins M.J."/>
            <person name="Karaoz U."/>
            <person name="Brodie E.L."/>
            <person name="Williams K.H."/>
            <person name="Hubbard S.S."/>
            <person name="Banfield J.F."/>
        </authorList>
    </citation>
    <scope>NUCLEOTIDE SEQUENCE [LARGE SCALE GENOMIC DNA]</scope>
</reference>
<dbReference type="PANTHER" id="PTHR30290">
    <property type="entry name" value="PERIPLASMIC BINDING COMPONENT OF ABC TRANSPORTER"/>
    <property type="match status" value="1"/>
</dbReference>
<dbReference type="Gene3D" id="3.10.105.10">
    <property type="entry name" value="Dipeptide-binding Protein, Domain 3"/>
    <property type="match status" value="1"/>
</dbReference>
<comment type="similarity">
    <text evidence="1">Belongs to the bacterial solute-binding protein 5 family.</text>
</comment>
<dbReference type="PROSITE" id="PS01040">
    <property type="entry name" value="SBP_BACTERIAL_5"/>
    <property type="match status" value="1"/>
</dbReference>
<dbReference type="GO" id="GO:0043190">
    <property type="term" value="C:ATP-binding cassette (ABC) transporter complex"/>
    <property type="evidence" value="ECO:0007669"/>
    <property type="project" value="InterPro"/>
</dbReference>
<dbReference type="GO" id="GO:1904680">
    <property type="term" value="F:peptide transmembrane transporter activity"/>
    <property type="evidence" value="ECO:0007669"/>
    <property type="project" value="TreeGrafter"/>
</dbReference>
<feature type="domain" description="Solute-binding protein family 5" evidence="3">
    <location>
        <begin position="42"/>
        <end position="399"/>
    </location>
</feature>
<evidence type="ECO:0000259" key="3">
    <source>
        <dbReference type="Pfam" id="PF00496"/>
    </source>
</evidence>
<dbReference type="SUPFAM" id="SSF53850">
    <property type="entry name" value="Periplasmic binding protein-like II"/>
    <property type="match status" value="1"/>
</dbReference>
<sequence length="495" mass="57025">MVFVVDPAGKGTATLNPLKINWGTSALYALYDNLIEVGLDGKYYPALASSWEMSEDTLTWIFYLKEGVKFHDGSEFNADIVKWFIEEMRKSPSDYMVQSIKSVTAEDHYTVTFHMEYPDPNLLYNLSSVFMKIPSKEAIEKYGDDFGIKYAVGTGPFMFDKWIMDDRVILKKNPDFKWGTELSENKGPAKIDRLVIREMAEEVTVFMELKSGGVDITEGVPDIYLEKIKEDKNIDVVEIPGSRLYYLAMNTQIEPYTDIKVRKAICLAINQEEIVEHVFMNVGKPAHTYLVDQLEESKVPEEYKISFNLDKAKELMAEAGWKDTDGDGILEKDGDKFVANLWIENTSVFRKVAEVVQEQLHKLGVDAKITQYDSITFSDKLKKGEQELLIRLYGWDNADILEWYFNSERMGYPNVAMWKDEKSDELMDKAMTKAATWEERVKYFTDYHEYLLAQFPWAPIYLPPVNFGIRKEVIMPPVINSKRLTGPPILDIDIE</sequence>
<gene>
    <name evidence="4" type="ORF">A2V47_03255</name>
</gene>
<dbReference type="InterPro" id="IPR023765">
    <property type="entry name" value="SBP_5_CS"/>
</dbReference>
<dbReference type="GO" id="GO:0030288">
    <property type="term" value="C:outer membrane-bounded periplasmic space"/>
    <property type="evidence" value="ECO:0007669"/>
    <property type="project" value="UniProtKB-ARBA"/>
</dbReference>
<dbReference type="STRING" id="1797291.A2V47_03255"/>
<organism evidence="4 5">
    <name type="scientific">Candidatus Sediminicultor quintus</name>
    <dbReference type="NCBI Taxonomy" id="1797291"/>
    <lineage>
        <taxon>Bacteria</taxon>
        <taxon>Pseudomonadati</taxon>
        <taxon>Atribacterota</taxon>
        <taxon>Candidatus Phoenicimicrobiia</taxon>
        <taxon>Candidatus Pheonicimicrobiales</taxon>
        <taxon>Candidatus Phoenicimicrobiaceae</taxon>
        <taxon>Candidatus Sediminicultor</taxon>
    </lineage>
</organism>
<keyword evidence="2" id="KW-0732">Signal</keyword>
<evidence type="ECO:0000313" key="5">
    <source>
        <dbReference type="Proteomes" id="UP000177701"/>
    </source>
</evidence>
<dbReference type="Proteomes" id="UP000177701">
    <property type="component" value="Unassembled WGS sequence"/>
</dbReference>